<dbReference type="FunCoup" id="A0A1X2HC94">
    <property type="interactions" value="38"/>
</dbReference>
<feature type="transmembrane region" description="Helical" evidence="6">
    <location>
        <begin position="503"/>
        <end position="524"/>
    </location>
</feature>
<comment type="subcellular location">
    <subcellularLocation>
        <location evidence="6">Cell membrane</location>
        <topology evidence="6">Multi-pass membrane protein</topology>
    </subcellularLocation>
    <subcellularLocation>
        <location evidence="1">Membrane</location>
        <topology evidence="1">Multi-pass membrane protein</topology>
    </subcellularLocation>
</comment>
<keyword evidence="5 6" id="KW-0472">Membrane</keyword>
<comment type="similarity">
    <text evidence="2 6">Belongs to the CTL (choline transporter-like) family.</text>
</comment>
<reference evidence="8 9" key="1">
    <citation type="submission" date="2016-07" db="EMBL/GenBank/DDBJ databases">
        <title>Pervasive Adenine N6-methylation of Active Genes in Fungi.</title>
        <authorList>
            <consortium name="DOE Joint Genome Institute"/>
            <person name="Mondo S.J."/>
            <person name="Dannebaum R.O."/>
            <person name="Kuo R.C."/>
            <person name="Labutti K."/>
            <person name="Haridas S."/>
            <person name="Kuo A."/>
            <person name="Salamov A."/>
            <person name="Ahrendt S.R."/>
            <person name="Lipzen A."/>
            <person name="Sullivan W."/>
            <person name="Andreopoulos W.B."/>
            <person name="Clum A."/>
            <person name="Lindquist E."/>
            <person name="Daum C."/>
            <person name="Ramamoorthy G.K."/>
            <person name="Gryganskyi A."/>
            <person name="Culley D."/>
            <person name="Magnuson J.K."/>
            <person name="James T.Y."/>
            <person name="O'Malley M.A."/>
            <person name="Stajich J.E."/>
            <person name="Spatafora J.W."/>
            <person name="Visel A."/>
            <person name="Grigoriev I.V."/>
        </authorList>
    </citation>
    <scope>NUCLEOTIDE SEQUENCE [LARGE SCALE GENOMIC DNA]</scope>
    <source>
        <strain evidence="8 9">NRRL 2496</strain>
    </source>
</reference>
<protein>
    <recommendedName>
        <fullName evidence="6">Protein PNS1</fullName>
    </recommendedName>
</protein>
<dbReference type="OrthoDB" id="420519at2759"/>
<feature type="transmembrane region" description="Helical" evidence="6">
    <location>
        <begin position="154"/>
        <end position="177"/>
    </location>
</feature>
<evidence type="ECO:0000256" key="7">
    <source>
        <dbReference type="SAM" id="MobiDB-lite"/>
    </source>
</evidence>
<dbReference type="STRING" id="13706.A0A1X2HC94"/>
<evidence type="ECO:0000256" key="6">
    <source>
        <dbReference type="RuleBase" id="RU368066"/>
    </source>
</evidence>
<feature type="transmembrane region" description="Helical" evidence="6">
    <location>
        <begin position="304"/>
        <end position="327"/>
    </location>
</feature>
<proteinExistence type="inferred from homology"/>
<accession>A0A1X2HC94</accession>
<dbReference type="GO" id="GO:0022857">
    <property type="term" value="F:transmembrane transporter activity"/>
    <property type="evidence" value="ECO:0007669"/>
    <property type="project" value="UniProtKB-UniRule"/>
</dbReference>
<feature type="compositionally biased region" description="Acidic residues" evidence="7">
    <location>
        <begin position="72"/>
        <end position="82"/>
    </location>
</feature>
<dbReference type="InterPro" id="IPR007603">
    <property type="entry name" value="Choline_transptr-like"/>
</dbReference>
<organism evidence="8 9">
    <name type="scientific">Syncephalastrum racemosum</name>
    <name type="common">Filamentous fungus</name>
    <dbReference type="NCBI Taxonomy" id="13706"/>
    <lineage>
        <taxon>Eukaryota</taxon>
        <taxon>Fungi</taxon>
        <taxon>Fungi incertae sedis</taxon>
        <taxon>Mucoromycota</taxon>
        <taxon>Mucoromycotina</taxon>
        <taxon>Mucoromycetes</taxon>
        <taxon>Mucorales</taxon>
        <taxon>Syncephalastraceae</taxon>
        <taxon>Syncephalastrum</taxon>
    </lineage>
</organism>
<dbReference type="Pfam" id="PF04515">
    <property type="entry name" value="Choline_transpo"/>
    <property type="match status" value="1"/>
</dbReference>
<dbReference type="Proteomes" id="UP000242180">
    <property type="component" value="Unassembled WGS sequence"/>
</dbReference>
<dbReference type="EMBL" id="MCGN01000005">
    <property type="protein sequence ID" value="ORY96407.1"/>
    <property type="molecule type" value="Genomic_DNA"/>
</dbReference>
<feature type="compositionally biased region" description="Acidic residues" evidence="7">
    <location>
        <begin position="24"/>
        <end position="34"/>
    </location>
</feature>
<keyword evidence="9" id="KW-1185">Reference proteome</keyword>
<feature type="compositionally biased region" description="Polar residues" evidence="7">
    <location>
        <begin position="55"/>
        <end position="69"/>
    </location>
</feature>
<evidence type="ECO:0000256" key="4">
    <source>
        <dbReference type="ARBA" id="ARBA00022989"/>
    </source>
</evidence>
<feature type="transmembrane region" description="Helical" evidence="6">
    <location>
        <begin position="440"/>
        <end position="458"/>
    </location>
</feature>
<evidence type="ECO:0000313" key="8">
    <source>
        <dbReference type="EMBL" id="ORY96407.1"/>
    </source>
</evidence>
<comment type="caution">
    <text evidence="8">The sequence shown here is derived from an EMBL/GenBank/DDBJ whole genome shotgun (WGS) entry which is preliminary data.</text>
</comment>
<name>A0A1X2HC94_SYNRA</name>
<comment type="function">
    <text evidence="6">Probably involved in transport through the plasma membrane.</text>
</comment>
<feature type="transmembrane region" description="Helical" evidence="6">
    <location>
        <begin position="226"/>
        <end position="247"/>
    </location>
</feature>
<sequence>MYSTIKESIASARRLRASYAIMDQESENEDDEEEASHSLFYSVQQDHNGEESIPLTDSQAYSDRSQLAFNLTDDETTAEEQEQERQLRQQQHSDSHPQRPSDIYLETPSSSTQPPPSPHPPAFKSLSESILPTTASIPPGITTDAAQRKPRDPFFAAVYFLALSFFFVSGIVAVLTTDSHALESYARSTTFRAIKDSAGIIVVIILSALVAGTAWIYILRSFTKPLIWGSVFGFPCALFAVFLWSLVESRQKNDLDSGLTVMSFIPLVLGLIFTKLVHGNRDRIRKSIVVIELACDVLRFNPGILLVSLILMGVFILFTALWTLFFSRIWLMGHVVRGNVSFWVVDRYAYLLGAFYIFFYMWTAAVLLNIQRYVLSALTAQWYFYRQDPTSIHRDMAWRTALRNASTTSLGTNALGGLILSLVQIVQVLIRYSKRHLKRSWPLVPVIFFIVGYLEGLVSQINHYTITLAGITGESFCSSATSGTKMFRRNLLSGLLGDLLTKLILYVGPIVIALFSGFGGYIFATHTLQSSHGFIVGLLTTLMPLYLSQFYSYVMMSIVDATFLCYAIDLDTGTVHLSTAHTVFSDFE</sequence>
<feature type="region of interest" description="Disordered" evidence="7">
    <location>
        <begin position="23"/>
        <end position="125"/>
    </location>
</feature>
<dbReference type="GO" id="GO:0005886">
    <property type="term" value="C:plasma membrane"/>
    <property type="evidence" value="ECO:0007669"/>
    <property type="project" value="UniProtKB-SubCell"/>
</dbReference>
<feature type="transmembrane region" description="Helical" evidence="6">
    <location>
        <begin position="197"/>
        <end position="219"/>
    </location>
</feature>
<keyword evidence="3 6" id="KW-0812">Transmembrane</keyword>
<evidence type="ECO:0000256" key="1">
    <source>
        <dbReference type="ARBA" id="ARBA00004141"/>
    </source>
</evidence>
<feature type="transmembrane region" description="Helical" evidence="6">
    <location>
        <begin position="347"/>
        <end position="368"/>
    </location>
</feature>
<dbReference type="PANTHER" id="PTHR12385:SF88">
    <property type="entry name" value="CHOLINE TRANSPORTER-LIKE PROTEIN CTL1"/>
    <property type="match status" value="1"/>
</dbReference>
<feature type="compositionally biased region" description="Basic and acidic residues" evidence="7">
    <location>
        <begin position="83"/>
        <end position="99"/>
    </location>
</feature>
<dbReference type="OMA" id="LIVLWTW"/>
<feature type="transmembrane region" description="Helical" evidence="6">
    <location>
        <begin position="530"/>
        <end position="547"/>
    </location>
</feature>
<dbReference type="PANTHER" id="PTHR12385">
    <property type="entry name" value="CHOLINE TRANSPORTER-LIKE (SLC FAMILY 44)"/>
    <property type="match status" value="1"/>
</dbReference>
<evidence type="ECO:0000256" key="3">
    <source>
        <dbReference type="ARBA" id="ARBA00022692"/>
    </source>
</evidence>
<keyword evidence="4 6" id="KW-1133">Transmembrane helix</keyword>
<evidence type="ECO:0000256" key="2">
    <source>
        <dbReference type="ARBA" id="ARBA00007168"/>
    </source>
</evidence>
<dbReference type="AlphaFoldDB" id="A0A1X2HC94"/>
<evidence type="ECO:0000256" key="5">
    <source>
        <dbReference type="ARBA" id="ARBA00023136"/>
    </source>
</evidence>
<dbReference type="InParanoid" id="A0A1X2HC94"/>
<evidence type="ECO:0000313" key="9">
    <source>
        <dbReference type="Proteomes" id="UP000242180"/>
    </source>
</evidence>
<feature type="transmembrane region" description="Helical" evidence="6">
    <location>
        <begin position="259"/>
        <end position="277"/>
    </location>
</feature>
<gene>
    <name evidence="8" type="ORF">BCR43DRAFT_491646</name>
</gene>